<dbReference type="EMBL" id="JACGWJ010000025">
    <property type="protein sequence ID" value="KAL0316316.1"/>
    <property type="molecule type" value="Genomic_DNA"/>
</dbReference>
<reference evidence="4" key="2">
    <citation type="journal article" date="2024" name="Plant">
        <title>Genomic evolution and insights into agronomic trait innovations of Sesamum species.</title>
        <authorList>
            <person name="Miao H."/>
            <person name="Wang L."/>
            <person name="Qu L."/>
            <person name="Liu H."/>
            <person name="Sun Y."/>
            <person name="Le M."/>
            <person name="Wang Q."/>
            <person name="Wei S."/>
            <person name="Zheng Y."/>
            <person name="Lin W."/>
            <person name="Duan Y."/>
            <person name="Cao H."/>
            <person name="Xiong S."/>
            <person name="Wang X."/>
            <person name="Wei L."/>
            <person name="Li C."/>
            <person name="Ma Q."/>
            <person name="Ju M."/>
            <person name="Zhao R."/>
            <person name="Li G."/>
            <person name="Mu C."/>
            <person name="Tian Q."/>
            <person name="Mei H."/>
            <person name="Zhang T."/>
            <person name="Gao T."/>
            <person name="Zhang H."/>
        </authorList>
    </citation>
    <scope>NUCLEOTIDE SEQUENCE</scope>
    <source>
        <strain evidence="4">G02</strain>
    </source>
</reference>
<protein>
    <recommendedName>
        <fullName evidence="3">CCHC-type domain-containing protein</fullName>
    </recommendedName>
</protein>
<name>A0AAW2LEZ1_SESRA</name>
<feature type="domain" description="CCHC-type" evidence="3">
    <location>
        <begin position="58"/>
        <end position="71"/>
    </location>
</feature>
<dbReference type="InterPro" id="IPR036875">
    <property type="entry name" value="Znf_CCHC_sf"/>
</dbReference>
<dbReference type="SMART" id="SM00343">
    <property type="entry name" value="ZnF_C2HC"/>
    <property type="match status" value="7"/>
</dbReference>
<keyword evidence="1" id="KW-0863">Zinc-finger</keyword>
<dbReference type="PANTHER" id="PTHR47103">
    <property type="entry name" value="DNA-BINDING PROTEIN"/>
    <property type="match status" value="1"/>
</dbReference>
<sequence length="251" mass="27700">MNFNRSRSPPGGRRFQGRDRTPYGPYQMDRGRFRQDALCKNCKRPGHFARECPNVAVCNNCGLPGHIAAECSSKTMCWNCKEAGHLASQCNNDPICHVCNRKGHLARECMESGDPRVCNNCFKPGHIAVDCTNEKACNNCRKPGHLARDCVNDPVCNLCNVSGHVARQCQKLLLHHKLFPVLSMTSFVETAASLVTSAGNAYLLLYATVVEDEVMLHTNALLPGFMIDHTAGFESSVCGEVTICFLFANYV</sequence>
<dbReference type="AlphaFoldDB" id="A0AAW2LEZ1"/>
<feature type="domain" description="CCHC-type" evidence="3">
    <location>
        <begin position="118"/>
        <end position="133"/>
    </location>
</feature>
<feature type="domain" description="CCHC-type" evidence="3">
    <location>
        <begin position="137"/>
        <end position="150"/>
    </location>
</feature>
<accession>A0AAW2LEZ1</accession>
<dbReference type="SUPFAM" id="SSF57756">
    <property type="entry name" value="Retrovirus zinc finger-like domains"/>
    <property type="match status" value="3"/>
</dbReference>
<gene>
    <name evidence="4" type="ORF">Sradi_5509800</name>
</gene>
<dbReference type="Pfam" id="PF00098">
    <property type="entry name" value="zf-CCHC"/>
    <property type="match status" value="6"/>
</dbReference>
<dbReference type="PROSITE" id="PS50158">
    <property type="entry name" value="ZF_CCHC"/>
    <property type="match status" value="6"/>
</dbReference>
<evidence type="ECO:0000259" key="3">
    <source>
        <dbReference type="PROSITE" id="PS50158"/>
    </source>
</evidence>
<reference evidence="4" key="1">
    <citation type="submission" date="2020-06" db="EMBL/GenBank/DDBJ databases">
        <authorList>
            <person name="Li T."/>
            <person name="Hu X."/>
            <person name="Zhang T."/>
            <person name="Song X."/>
            <person name="Zhang H."/>
            <person name="Dai N."/>
            <person name="Sheng W."/>
            <person name="Hou X."/>
            <person name="Wei L."/>
        </authorList>
    </citation>
    <scope>NUCLEOTIDE SEQUENCE</scope>
    <source>
        <strain evidence="4">G02</strain>
        <tissue evidence="4">Leaf</tissue>
    </source>
</reference>
<dbReference type="GO" id="GO:0008270">
    <property type="term" value="F:zinc ion binding"/>
    <property type="evidence" value="ECO:0007669"/>
    <property type="project" value="UniProtKB-KW"/>
</dbReference>
<evidence type="ECO:0000256" key="2">
    <source>
        <dbReference type="SAM" id="MobiDB-lite"/>
    </source>
</evidence>
<evidence type="ECO:0000256" key="1">
    <source>
        <dbReference type="PROSITE-ProRule" id="PRU00047"/>
    </source>
</evidence>
<feature type="region of interest" description="Disordered" evidence="2">
    <location>
        <begin position="1"/>
        <end position="27"/>
    </location>
</feature>
<feature type="domain" description="CCHC-type" evidence="3">
    <location>
        <begin position="39"/>
        <end position="54"/>
    </location>
</feature>
<dbReference type="GO" id="GO:0003676">
    <property type="term" value="F:nucleic acid binding"/>
    <property type="evidence" value="ECO:0007669"/>
    <property type="project" value="InterPro"/>
</dbReference>
<keyword evidence="1" id="KW-0862">Zinc</keyword>
<dbReference type="Gene3D" id="4.10.60.10">
    <property type="entry name" value="Zinc finger, CCHC-type"/>
    <property type="match status" value="4"/>
</dbReference>
<dbReference type="PANTHER" id="PTHR47103:SF5">
    <property type="entry name" value="DNA-BINDING PROTEIN HEXBP-LIKE"/>
    <property type="match status" value="1"/>
</dbReference>
<dbReference type="InterPro" id="IPR001878">
    <property type="entry name" value="Znf_CCHC"/>
</dbReference>
<proteinExistence type="predicted"/>
<evidence type="ECO:0000313" key="4">
    <source>
        <dbReference type="EMBL" id="KAL0316316.1"/>
    </source>
</evidence>
<comment type="caution">
    <text evidence="4">The sequence shown here is derived from an EMBL/GenBank/DDBJ whole genome shotgun (WGS) entry which is preliminary data.</text>
</comment>
<feature type="domain" description="CCHC-type" evidence="3">
    <location>
        <begin position="96"/>
        <end position="109"/>
    </location>
</feature>
<keyword evidence="1" id="KW-0479">Metal-binding</keyword>
<feature type="domain" description="CCHC-type" evidence="3">
    <location>
        <begin position="77"/>
        <end position="90"/>
    </location>
</feature>
<organism evidence="4">
    <name type="scientific">Sesamum radiatum</name>
    <name type="common">Black benniseed</name>
    <dbReference type="NCBI Taxonomy" id="300843"/>
    <lineage>
        <taxon>Eukaryota</taxon>
        <taxon>Viridiplantae</taxon>
        <taxon>Streptophyta</taxon>
        <taxon>Embryophyta</taxon>
        <taxon>Tracheophyta</taxon>
        <taxon>Spermatophyta</taxon>
        <taxon>Magnoliopsida</taxon>
        <taxon>eudicotyledons</taxon>
        <taxon>Gunneridae</taxon>
        <taxon>Pentapetalae</taxon>
        <taxon>asterids</taxon>
        <taxon>lamiids</taxon>
        <taxon>Lamiales</taxon>
        <taxon>Pedaliaceae</taxon>
        <taxon>Sesamum</taxon>
    </lineage>
</organism>